<sequence>MAVIAVFHITGAIEPPVPWILLALNFVLLIPFTRAARLRQEQKGAMSPALGRYNRRVLIAGFAYMVAMLVAANVADAIGTGAPILWAVAVLPILPVLAMIAAMARYLKEEDDEYLRLRAVNGALAGLALVLIIGTAWGFLEMFGLLPSIWAWWVFPAWSIGLGAAMCWPRGDAGLEAGE</sequence>
<feature type="transmembrane region" description="Helical" evidence="1">
    <location>
        <begin position="84"/>
        <end position="107"/>
    </location>
</feature>
<name>A0A0G9MZV7_9SPHN</name>
<feature type="transmembrane region" description="Helical" evidence="1">
    <location>
        <begin position="17"/>
        <end position="36"/>
    </location>
</feature>
<accession>A0A0G9MZV7</accession>
<feature type="transmembrane region" description="Helical" evidence="1">
    <location>
        <begin position="149"/>
        <end position="168"/>
    </location>
</feature>
<feature type="transmembrane region" description="Helical" evidence="1">
    <location>
        <begin position="57"/>
        <end position="78"/>
    </location>
</feature>
<gene>
    <name evidence="2" type="ORF">AAW00_07150</name>
</gene>
<dbReference type="PATRIC" id="fig|1581420.6.peg.1454"/>
<dbReference type="AlphaFoldDB" id="A0A0G9MZV7"/>
<reference evidence="2 3" key="1">
    <citation type="submission" date="2015-04" db="EMBL/GenBank/DDBJ databases">
        <title>The draft genome sequence of Erythrobacter luteus KA37.</title>
        <authorList>
            <person name="Zhuang L."/>
            <person name="Liu Y."/>
            <person name="Shao Z."/>
        </authorList>
    </citation>
    <scope>NUCLEOTIDE SEQUENCE [LARGE SCALE GENOMIC DNA]</scope>
    <source>
        <strain evidence="2 3">KA37</strain>
    </source>
</reference>
<proteinExistence type="predicted"/>
<keyword evidence="1" id="KW-1133">Transmembrane helix</keyword>
<evidence type="ECO:0000256" key="1">
    <source>
        <dbReference type="SAM" id="Phobius"/>
    </source>
</evidence>
<evidence type="ECO:0000313" key="3">
    <source>
        <dbReference type="Proteomes" id="UP000053464"/>
    </source>
</evidence>
<organism evidence="2 3">
    <name type="scientific">Aurantiacibacter luteus</name>
    <dbReference type="NCBI Taxonomy" id="1581420"/>
    <lineage>
        <taxon>Bacteria</taxon>
        <taxon>Pseudomonadati</taxon>
        <taxon>Pseudomonadota</taxon>
        <taxon>Alphaproteobacteria</taxon>
        <taxon>Sphingomonadales</taxon>
        <taxon>Erythrobacteraceae</taxon>
        <taxon>Aurantiacibacter</taxon>
    </lineage>
</organism>
<dbReference type="Proteomes" id="UP000053464">
    <property type="component" value="Unassembled WGS sequence"/>
</dbReference>
<dbReference type="STRING" id="1581420.AAW00_07150"/>
<protein>
    <submittedName>
        <fullName evidence="2">Uncharacterized protein</fullName>
    </submittedName>
</protein>
<evidence type="ECO:0000313" key="2">
    <source>
        <dbReference type="EMBL" id="KLE34818.1"/>
    </source>
</evidence>
<feature type="transmembrane region" description="Helical" evidence="1">
    <location>
        <begin position="119"/>
        <end position="137"/>
    </location>
</feature>
<keyword evidence="3" id="KW-1185">Reference proteome</keyword>
<keyword evidence="1" id="KW-0472">Membrane</keyword>
<keyword evidence="1" id="KW-0812">Transmembrane</keyword>
<comment type="caution">
    <text evidence="2">The sequence shown here is derived from an EMBL/GenBank/DDBJ whole genome shotgun (WGS) entry which is preliminary data.</text>
</comment>
<dbReference type="EMBL" id="LBHB01000002">
    <property type="protein sequence ID" value="KLE34818.1"/>
    <property type="molecule type" value="Genomic_DNA"/>
</dbReference>